<dbReference type="InterPro" id="IPR036291">
    <property type="entry name" value="NAD(P)-bd_dom_sf"/>
</dbReference>
<evidence type="ECO:0000259" key="5">
    <source>
        <dbReference type="Pfam" id="PF02826"/>
    </source>
</evidence>
<protein>
    <submittedName>
        <fullName evidence="6">D-2-hydroxyacid dehydrogenase (NADP+)</fullName>
    </submittedName>
</protein>
<evidence type="ECO:0000259" key="4">
    <source>
        <dbReference type="Pfam" id="PF00389"/>
    </source>
</evidence>
<organism evidence="6 7">
    <name type="scientific">Halomicrobium zhouii</name>
    <dbReference type="NCBI Taxonomy" id="767519"/>
    <lineage>
        <taxon>Archaea</taxon>
        <taxon>Methanobacteriati</taxon>
        <taxon>Methanobacteriota</taxon>
        <taxon>Stenosarchaea group</taxon>
        <taxon>Halobacteria</taxon>
        <taxon>Halobacteriales</taxon>
        <taxon>Haloarculaceae</taxon>
        <taxon>Halomicrobium</taxon>
    </lineage>
</organism>
<evidence type="ECO:0000256" key="2">
    <source>
        <dbReference type="ARBA" id="ARBA00023027"/>
    </source>
</evidence>
<dbReference type="GO" id="GO:0016616">
    <property type="term" value="F:oxidoreductase activity, acting on the CH-OH group of donors, NAD or NADP as acceptor"/>
    <property type="evidence" value="ECO:0007669"/>
    <property type="project" value="InterPro"/>
</dbReference>
<reference evidence="6 7" key="1">
    <citation type="submission" date="2016-10" db="EMBL/GenBank/DDBJ databases">
        <authorList>
            <person name="de Groot N.N."/>
        </authorList>
    </citation>
    <scope>NUCLEOTIDE SEQUENCE [LARGE SCALE GENOMIC DNA]</scope>
    <source>
        <strain evidence="6 7">CGMCC 1.10457</strain>
    </source>
</reference>
<dbReference type="STRING" id="767519.SAMN05216559_3484"/>
<evidence type="ECO:0000313" key="7">
    <source>
        <dbReference type="Proteomes" id="UP000199062"/>
    </source>
</evidence>
<comment type="similarity">
    <text evidence="3">Belongs to the D-isomer specific 2-hydroxyacid dehydrogenase family.</text>
</comment>
<dbReference type="EMBL" id="FOZK01000003">
    <property type="protein sequence ID" value="SFS08668.1"/>
    <property type="molecule type" value="Genomic_DNA"/>
</dbReference>
<dbReference type="AlphaFoldDB" id="A0A1I6LZ58"/>
<feature type="domain" description="D-isomer specific 2-hydroxyacid dehydrogenase catalytic" evidence="4">
    <location>
        <begin position="37"/>
        <end position="305"/>
    </location>
</feature>
<dbReference type="Gene3D" id="3.40.50.720">
    <property type="entry name" value="NAD(P)-binding Rossmann-like Domain"/>
    <property type="match status" value="2"/>
</dbReference>
<keyword evidence="7" id="KW-1185">Reference proteome</keyword>
<accession>A0A1I6LZ58</accession>
<keyword evidence="1 3" id="KW-0560">Oxidoreductase</keyword>
<evidence type="ECO:0000256" key="1">
    <source>
        <dbReference type="ARBA" id="ARBA00023002"/>
    </source>
</evidence>
<dbReference type="InterPro" id="IPR006139">
    <property type="entry name" value="D-isomer_2_OHA_DH_cat_dom"/>
</dbReference>
<evidence type="ECO:0000313" key="6">
    <source>
        <dbReference type="EMBL" id="SFS08668.1"/>
    </source>
</evidence>
<dbReference type="SUPFAM" id="SSF52283">
    <property type="entry name" value="Formate/glycerate dehydrogenase catalytic domain-like"/>
    <property type="match status" value="1"/>
</dbReference>
<dbReference type="InterPro" id="IPR054891">
    <property type="entry name" value="Dhydh_Halo"/>
</dbReference>
<name>A0A1I6LZ58_9EURY</name>
<feature type="domain" description="D-isomer specific 2-hydroxyacid dehydrogenase NAD-binding" evidence="5">
    <location>
        <begin position="99"/>
        <end position="274"/>
    </location>
</feature>
<dbReference type="GO" id="GO:0051287">
    <property type="term" value="F:NAD binding"/>
    <property type="evidence" value="ECO:0007669"/>
    <property type="project" value="InterPro"/>
</dbReference>
<dbReference type="PANTHER" id="PTHR43333:SF1">
    <property type="entry name" value="D-ISOMER SPECIFIC 2-HYDROXYACID DEHYDROGENASE NAD-BINDING DOMAIN-CONTAINING PROTEIN"/>
    <property type="match status" value="1"/>
</dbReference>
<dbReference type="FunFam" id="3.40.50.720:FF:000363">
    <property type="entry name" value="D-isomer specific 2-hydroxyacid dehydrogenase"/>
    <property type="match status" value="1"/>
</dbReference>
<sequence length="306" mass="33347">MDVGIHRSVRQIFPPGHLRELIADVGSVAVVPDDRPVEDCDALVTFAYEPAFLDADLDWIHSVQAGVDRFPFEDLSDRGIRLTNSTGIHGDAVGETVFGYMTSFARRLHVYRSNQERREWGPPAWDEAFTLAGQSVTVVGLGTLGRGVASRADCLGMHVTGVRRTPTPVDHVERVYTPTDLTEAVADARFVVLTVPLTEETRKLVGEFELDAMRSDAYLINVARGAVVDQAALLDALESGGLAGAALDVFEDEPLPADSPLWEMDDVVVTPHVAAATRDYADRIAALVRENCRRLEAGRSLANEVV</sequence>
<dbReference type="OrthoDB" id="162251at2157"/>
<dbReference type="PROSITE" id="PS00671">
    <property type="entry name" value="D_2_HYDROXYACID_DH_3"/>
    <property type="match status" value="1"/>
</dbReference>
<proteinExistence type="inferred from homology"/>
<keyword evidence="2" id="KW-0520">NAD</keyword>
<dbReference type="InterPro" id="IPR029753">
    <property type="entry name" value="D-isomer_DH_CS"/>
</dbReference>
<dbReference type="Pfam" id="PF00389">
    <property type="entry name" value="2-Hacid_dh"/>
    <property type="match status" value="1"/>
</dbReference>
<dbReference type="RefSeq" id="WP_089818039.1">
    <property type="nucleotide sequence ID" value="NZ_FOZK01000003.1"/>
</dbReference>
<gene>
    <name evidence="6" type="ORF">SAMN05216559_3484</name>
</gene>
<dbReference type="SUPFAM" id="SSF51735">
    <property type="entry name" value="NAD(P)-binding Rossmann-fold domains"/>
    <property type="match status" value="1"/>
</dbReference>
<evidence type="ECO:0000256" key="3">
    <source>
        <dbReference type="RuleBase" id="RU003719"/>
    </source>
</evidence>
<dbReference type="InterPro" id="IPR006140">
    <property type="entry name" value="D-isomer_DH_NAD-bd"/>
</dbReference>
<dbReference type="Pfam" id="PF02826">
    <property type="entry name" value="2-Hacid_dh_C"/>
    <property type="match status" value="1"/>
</dbReference>
<dbReference type="CDD" id="cd05300">
    <property type="entry name" value="2-Hacid_dh_1"/>
    <property type="match status" value="1"/>
</dbReference>
<dbReference type="NCBIfam" id="NF041369">
    <property type="entry name" value="Dhydh_Halo"/>
    <property type="match status" value="1"/>
</dbReference>
<dbReference type="PANTHER" id="PTHR43333">
    <property type="entry name" value="2-HACID_DH_C DOMAIN-CONTAINING PROTEIN"/>
    <property type="match status" value="1"/>
</dbReference>
<dbReference type="Proteomes" id="UP000199062">
    <property type="component" value="Unassembled WGS sequence"/>
</dbReference>